<name>Q9RBV3_9PSED</name>
<reference evidence="1" key="1">
    <citation type="journal article" date="1999" name="Appl. Environ. Microbiol.">
        <title>Distribution of tetracycline resistance genes and transposons among phylloplane bacteria in Michigan apple orchards.</title>
        <authorList>
            <person name="Schnabel E.L."/>
            <person name="Jones A.L."/>
        </authorList>
    </citation>
    <scope>NUCLEOTIDE SEQUENCE</scope>
    <source>
        <strain evidence="1">R9</strain>
    </source>
</reference>
<evidence type="ECO:0000313" key="1">
    <source>
        <dbReference type="EMBL" id="AAD47996.1"/>
    </source>
</evidence>
<protein>
    <submittedName>
        <fullName evidence="1">Uncharacterized protein</fullName>
    </submittedName>
</protein>
<sequence length="161" mass="18392">MGGHHDHHGDDHDNVGRQRMLLQVAQRIPTEGADGHHDHHCHQRSHWDLLQPVAEENHHQQQKYACGKRRQARTTAGFHVNDRLTNHRAASHTADQTRSNVGHALALALAVLVTRGVGQVVDNGRGHHRLQQTDHSQCCRIRKDDGQRLECQRHIRPEEDR</sequence>
<organism evidence="1">
    <name type="scientific">Pseudomonas sp. R9</name>
    <dbReference type="NCBI Taxonomy" id="101164"/>
    <lineage>
        <taxon>Bacteria</taxon>
        <taxon>Pseudomonadati</taxon>
        <taxon>Pseudomonadota</taxon>
        <taxon>Gammaproteobacteria</taxon>
        <taxon>Pseudomonadales</taxon>
        <taxon>Pseudomonadaceae</taxon>
        <taxon>Pseudomonas</taxon>
    </lineage>
</organism>
<dbReference type="EMBL" id="AH008062">
    <property type="protein sequence ID" value="AAD47996.1"/>
    <property type="molecule type" value="Genomic_RNA"/>
</dbReference>
<proteinExistence type="predicted"/>
<dbReference type="AlphaFoldDB" id="Q9RBV3"/>
<accession>Q9RBV3</accession>